<reference evidence="5 6" key="1">
    <citation type="submission" date="2024-11" db="EMBL/GenBank/DDBJ databases">
        <title>Chromosome-level genome assembly of Eucalyptus globulus Labill. provides insights into its genome evolution.</title>
        <authorList>
            <person name="Li X."/>
        </authorList>
    </citation>
    <scope>NUCLEOTIDE SEQUENCE [LARGE SCALE GENOMIC DNA]</scope>
    <source>
        <strain evidence="5">CL2024</strain>
        <tissue evidence="5">Fresh tender leaves</tissue>
    </source>
</reference>
<organism evidence="5 6">
    <name type="scientific">Eucalyptus globulus</name>
    <name type="common">Tasmanian blue gum</name>
    <dbReference type="NCBI Taxonomy" id="34317"/>
    <lineage>
        <taxon>Eukaryota</taxon>
        <taxon>Viridiplantae</taxon>
        <taxon>Streptophyta</taxon>
        <taxon>Embryophyta</taxon>
        <taxon>Tracheophyta</taxon>
        <taxon>Spermatophyta</taxon>
        <taxon>Magnoliopsida</taxon>
        <taxon>eudicotyledons</taxon>
        <taxon>Gunneridae</taxon>
        <taxon>Pentapetalae</taxon>
        <taxon>rosids</taxon>
        <taxon>malvids</taxon>
        <taxon>Myrtales</taxon>
        <taxon>Myrtaceae</taxon>
        <taxon>Myrtoideae</taxon>
        <taxon>Eucalypteae</taxon>
        <taxon>Eucalyptus</taxon>
    </lineage>
</organism>
<name>A0ABD3K5N0_EUCGL</name>
<comment type="similarity">
    <text evidence="1">Belongs to the WEB family.</text>
</comment>
<proteinExistence type="inferred from homology"/>
<sequence>MDSGGDKERAEIDTRPPFRSVREAVSLFGERVLAGEVYAGNKTRDIKGGASRIGRITAELEEAKQRLEQAREEGERMANALSSLQQELERTRLELARLKKHQPYKHPINVIPELEEVEEEGEEEEEDDFKDVKPVEAPTESERAEALWFDDEKTGFAEKRYVTFAADRVLTPQSDNEAWQGHPSIGNKKTTKKKKPLIPLLGEILSKRKGHSHRQEVASVRDWK</sequence>
<comment type="caution">
    <text evidence="5">The sequence shown here is derived from an EMBL/GenBank/DDBJ whole genome shotgun (WGS) entry which is preliminary data.</text>
</comment>
<keyword evidence="2 3" id="KW-0175">Coiled coil</keyword>
<dbReference type="PANTHER" id="PTHR32054">
    <property type="entry name" value="HEAVY CHAIN, PUTATIVE, EXPRESSED-RELATED-RELATED"/>
    <property type="match status" value="1"/>
</dbReference>
<feature type="compositionally biased region" description="Acidic residues" evidence="4">
    <location>
        <begin position="113"/>
        <end position="129"/>
    </location>
</feature>
<evidence type="ECO:0000313" key="5">
    <source>
        <dbReference type="EMBL" id="KAL3733356.1"/>
    </source>
</evidence>
<feature type="coiled-coil region" evidence="3">
    <location>
        <begin position="53"/>
        <end position="101"/>
    </location>
</feature>
<accession>A0ABD3K5N0</accession>
<evidence type="ECO:0000256" key="4">
    <source>
        <dbReference type="SAM" id="MobiDB-lite"/>
    </source>
</evidence>
<feature type="compositionally biased region" description="Basic and acidic residues" evidence="4">
    <location>
        <begin position="130"/>
        <end position="147"/>
    </location>
</feature>
<evidence type="ECO:0000256" key="1">
    <source>
        <dbReference type="ARBA" id="ARBA00005485"/>
    </source>
</evidence>
<evidence type="ECO:0000313" key="6">
    <source>
        <dbReference type="Proteomes" id="UP001634007"/>
    </source>
</evidence>
<gene>
    <name evidence="5" type="ORF">ACJRO7_022824</name>
</gene>
<feature type="region of interest" description="Disordered" evidence="4">
    <location>
        <begin position="174"/>
        <end position="193"/>
    </location>
</feature>
<evidence type="ECO:0000256" key="3">
    <source>
        <dbReference type="SAM" id="Coils"/>
    </source>
</evidence>
<dbReference type="PANTHER" id="PTHR32054:SF9">
    <property type="entry name" value="OS04G0116200 PROTEIN"/>
    <property type="match status" value="1"/>
</dbReference>
<protein>
    <submittedName>
        <fullName evidence="5">Uncharacterized protein</fullName>
    </submittedName>
</protein>
<dbReference type="Proteomes" id="UP001634007">
    <property type="component" value="Unassembled WGS sequence"/>
</dbReference>
<dbReference type="EMBL" id="JBJKBG010000006">
    <property type="protein sequence ID" value="KAL3733356.1"/>
    <property type="molecule type" value="Genomic_DNA"/>
</dbReference>
<dbReference type="AlphaFoldDB" id="A0ABD3K5N0"/>
<feature type="region of interest" description="Disordered" evidence="4">
    <location>
        <begin position="109"/>
        <end position="147"/>
    </location>
</feature>
<evidence type="ECO:0000256" key="2">
    <source>
        <dbReference type="ARBA" id="ARBA00023054"/>
    </source>
</evidence>
<keyword evidence="6" id="KW-1185">Reference proteome</keyword>